<gene>
    <name evidence="17" type="ORF">L210DRAFT_3656971</name>
</gene>
<comment type="caution">
    <text evidence="17">The sequence shown here is derived from an EMBL/GenBank/DDBJ whole genome shotgun (WGS) entry which is preliminary data.</text>
</comment>
<reference evidence="17" key="1">
    <citation type="submission" date="2019-10" db="EMBL/GenBank/DDBJ databases">
        <authorList>
            <consortium name="DOE Joint Genome Institute"/>
            <person name="Kuo A."/>
            <person name="Miyauchi S."/>
            <person name="Kiss E."/>
            <person name="Drula E."/>
            <person name="Kohler A."/>
            <person name="Sanchez-Garcia M."/>
            <person name="Andreopoulos B."/>
            <person name="Barry K.W."/>
            <person name="Bonito G."/>
            <person name="Buee M."/>
            <person name="Carver A."/>
            <person name="Chen C."/>
            <person name="Cichocki N."/>
            <person name="Clum A."/>
            <person name="Culley D."/>
            <person name="Crous P.W."/>
            <person name="Fauchery L."/>
            <person name="Girlanda M."/>
            <person name="Hayes R."/>
            <person name="Keri Z."/>
            <person name="LaButti K."/>
            <person name="Lipzen A."/>
            <person name="Lombard V."/>
            <person name="Magnuson J."/>
            <person name="Maillard F."/>
            <person name="Morin E."/>
            <person name="Murat C."/>
            <person name="Nolan M."/>
            <person name="Ohm R."/>
            <person name="Pangilinan J."/>
            <person name="Pereira M."/>
            <person name="Perotto S."/>
            <person name="Peter M."/>
            <person name="Riley R."/>
            <person name="Sitrit Y."/>
            <person name="Stielow B."/>
            <person name="Szollosi G."/>
            <person name="Zifcakova L."/>
            <person name="Stursova M."/>
            <person name="Spatafora J.W."/>
            <person name="Tedersoo L."/>
            <person name="Vaario L.-M."/>
            <person name="Yamada A."/>
            <person name="Yan M."/>
            <person name="Wang P."/>
            <person name="Xu J."/>
            <person name="Bruns T."/>
            <person name="Baldrian P."/>
            <person name="Vilgalys R."/>
            <person name="Henrissat B."/>
            <person name="Grigoriev I.V."/>
            <person name="Hibbett D."/>
            <person name="Nagy L.G."/>
            <person name="Martin F.M."/>
        </authorList>
    </citation>
    <scope>NUCLEOTIDE SEQUENCE</scope>
    <source>
        <strain evidence="17">BED1</strain>
    </source>
</reference>
<dbReference type="GO" id="GO:0032981">
    <property type="term" value="P:mitochondrial respiratory chain complex I assembly"/>
    <property type="evidence" value="ECO:0007669"/>
    <property type="project" value="TreeGrafter"/>
</dbReference>
<evidence type="ECO:0000256" key="13">
    <source>
        <dbReference type="ARBA" id="ARBA00023157"/>
    </source>
</evidence>
<evidence type="ECO:0000256" key="4">
    <source>
        <dbReference type="ARBA" id="ARBA00007372"/>
    </source>
</evidence>
<protein>
    <recommendedName>
        <fullName evidence="6">NADH dehydrogenase [ubiquinone] iron-sulfur protein 5</fullName>
    </recommendedName>
    <alternativeName>
        <fullName evidence="14">Complex I-15 kDa</fullName>
    </alternativeName>
    <alternativeName>
        <fullName evidence="15">NADH-ubiquinone oxidoreductase 15 kDa subunit</fullName>
    </alternativeName>
</protein>
<dbReference type="Proteomes" id="UP001194468">
    <property type="component" value="Unassembled WGS sequence"/>
</dbReference>
<comment type="subcellular location">
    <subcellularLocation>
        <location evidence="3">Mitochondrion inner membrane</location>
        <topology evidence="3">Peripheral membrane protein</topology>
    </subcellularLocation>
    <subcellularLocation>
        <location evidence="2">Mitochondrion intermembrane space</location>
    </subcellularLocation>
</comment>
<evidence type="ECO:0000256" key="9">
    <source>
        <dbReference type="ARBA" id="ARBA00022792"/>
    </source>
</evidence>
<dbReference type="PANTHER" id="PTHR15224:SF1">
    <property type="entry name" value="NADH DEHYDROGENASE [UBIQUINONE] IRON-SULFUR PROTEIN 5"/>
    <property type="match status" value="1"/>
</dbReference>
<evidence type="ECO:0000256" key="10">
    <source>
        <dbReference type="ARBA" id="ARBA00022982"/>
    </source>
</evidence>
<name>A0AAD4G5V4_BOLED</name>
<evidence type="ECO:0000256" key="2">
    <source>
        <dbReference type="ARBA" id="ARBA00004569"/>
    </source>
</evidence>
<organism evidence="17 18">
    <name type="scientific">Boletus edulis BED1</name>
    <dbReference type="NCBI Taxonomy" id="1328754"/>
    <lineage>
        <taxon>Eukaryota</taxon>
        <taxon>Fungi</taxon>
        <taxon>Dikarya</taxon>
        <taxon>Basidiomycota</taxon>
        <taxon>Agaricomycotina</taxon>
        <taxon>Agaricomycetes</taxon>
        <taxon>Agaricomycetidae</taxon>
        <taxon>Boletales</taxon>
        <taxon>Boletineae</taxon>
        <taxon>Boletaceae</taxon>
        <taxon>Boletoideae</taxon>
        <taxon>Boletus</taxon>
    </lineage>
</organism>
<keyword evidence="8" id="KW-0679">Respiratory chain</keyword>
<feature type="disulfide bond" evidence="16">
    <location>
        <begin position="14"/>
        <end position="44"/>
    </location>
</feature>
<evidence type="ECO:0000313" key="17">
    <source>
        <dbReference type="EMBL" id="KAF8415887.1"/>
    </source>
</evidence>
<keyword evidence="9" id="KW-0999">Mitochondrion inner membrane</keyword>
<comment type="subunit">
    <text evidence="5">Mammalian complex I is composed of 45 different subunits. This is a component of the iron-sulfur (IP) fragment of the enzyme.</text>
</comment>
<keyword evidence="18" id="KW-1185">Reference proteome</keyword>
<feature type="disulfide bond" evidence="16">
    <location>
        <begin position="24"/>
        <end position="34"/>
    </location>
</feature>
<evidence type="ECO:0000256" key="1">
    <source>
        <dbReference type="ARBA" id="ARBA00003195"/>
    </source>
</evidence>
<dbReference type="GO" id="GO:0005743">
    <property type="term" value="C:mitochondrial inner membrane"/>
    <property type="evidence" value="ECO:0007669"/>
    <property type="project" value="UniProtKB-SubCell"/>
</dbReference>
<dbReference type="Pfam" id="PF10200">
    <property type="entry name" value="Ndufs5"/>
    <property type="match status" value="1"/>
</dbReference>
<dbReference type="GO" id="GO:0005758">
    <property type="term" value="C:mitochondrial intermembrane space"/>
    <property type="evidence" value="ECO:0007669"/>
    <property type="project" value="UniProtKB-SubCell"/>
</dbReference>
<proteinExistence type="inferred from homology"/>
<dbReference type="AlphaFoldDB" id="A0AAD4G5V4"/>
<evidence type="ECO:0000256" key="15">
    <source>
        <dbReference type="ARBA" id="ARBA00032739"/>
    </source>
</evidence>
<evidence type="ECO:0000256" key="8">
    <source>
        <dbReference type="ARBA" id="ARBA00022660"/>
    </source>
</evidence>
<comment type="function">
    <text evidence="1">Accessory subunit of the mitochondrial membrane respiratory chain NADH dehydrogenase (Complex I), that is believed not to be involved in catalysis. Complex I functions in the transfer of electrons from NADH to the respiratory chain. The immediate electron acceptor for the enzyme is believed to be ubiquinone.</text>
</comment>
<comment type="similarity">
    <text evidence="4">Belongs to the complex I NDUFS5 subunit family.</text>
</comment>
<evidence type="ECO:0000256" key="11">
    <source>
        <dbReference type="ARBA" id="ARBA00023128"/>
    </source>
</evidence>
<dbReference type="PANTHER" id="PTHR15224">
    <property type="entry name" value="NADH DEHYDROGENASE [UBIQUINONE] IRON-SULFUR PROTEIN 5"/>
    <property type="match status" value="1"/>
</dbReference>
<dbReference type="InterPro" id="IPR019342">
    <property type="entry name" value="NADH_UbQ_OxRdtase_FeS-su5"/>
</dbReference>
<evidence type="ECO:0000256" key="14">
    <source>
        <dbReference type="ARBA" id="ARBA00031222"/>
    </source>
</evidence>
<reference evidence="17" key="2">
    <citation type="journal article" date="2020" name="Nat. Commun.">
        <title>Large-scale genome sequencing of mycorrhizal fungi provides insights into the early evolution of symbiotic traits.</title>
        <authorList>
            <person name="Miyauchi S."/>
            <person name="Kiss E."/>
            <person name="Kuo A."/>
            <person name="Drula E."/>
            <person name="Kohler A."/>
            <person name="Sanchez-Garcia M."/>
            <person name="Morin E."/>
            <person name="Andreopoulos B."/>
            <person name="Barry K.W."/>
            <person name="Bonito G."/>
            <person name="Buee M."/>
            <person name="Carver A."/>
            <person name="Chen C."/>
            <person name="Cichocki N."/>
            <person name="Clum A."/>
            <person name="Culley D."/>
            <person name="Crous P.W."/>
            <person name="Fauchery L."/>
            <person name="Girlanda M."/>
            <person name="Hayes R.D."/>
            <person name="Keri Z."/>
            <person name="LaButti K."/>
            <person name="Lipzen A."/>
            <person name="Lombard V."/>
            <person name="Magnuson J."/>
            <person name="Maillard F."/>
            <person name="Murat C."/>
            <person name="Nolan M."/>
            <person name="Ohm R.A."/>
            <person name="Pangilinan J."/>
            <person name="Pereira M.F."/>
            <person name="Perotto S."/>
            <person name="Peter M."/>
            <person name="Pfister S."/>
            <person name="Riley R."/>
            <person name="Sitrit Y."/>
            <person name="Stielow J.B."/>
            <person name="Szollosi G."/>
            <person name="Zifcakova L."/>
            <person name="Stursova M."/>
            <person name="Spatafora J.W."/>
            <person name="Tedersoo L."/>
            <person name="Vaario L.M."/>
            <person name="Yamada A."/>
            <person name="Yan M."/>
            <person name="Wang P."/>
            <person name="Xu J."/>
            <person name="Bruns T."/>
            <person name="Baldrian P."/>
            <person name="Vilgalys R."/>
            <person name="Dunand C."/>
            <person name="Henrissat B."/>
            <person name="Grigoriev I.V."/>
            <person name="Hibbett D."/>
            <person name="Nagy L.G."/>
            <person name="Martin F.M."/>
        </authorList>
    </citation>
    <scope>NUCLEOTIDE SEQUENCE</scope>
    <source>
        <strain evidence="17">BED1</strain>
    </source>
</reference>
<keyword evidence="13 16" id="KW-1015">Disulfide bond</keyword>
<keyword evidence="11" id="KW-0496">Mitochondrion</keyword>
<evidence type="ECO:0000256" key="7">
    <source>
        <dbReference type="ARBA" id="ARBA00022448"/>
    </source>
</evidence>
<accession>A0AAD4G5V4</accession>
<dbReference type="PROSITE" id="PS51808">
    <property type="entry name" value="CHCH"/>
    <property type="match status" value="1"/>
</dbReference>
<dbReference type="CDD" id="cd24141">
    <property type="entry name" value="NDUFS5-like"/>
    <property type="match status" value="1"/>
</dbReference>
<dbReference type="EMBL" id="WHUW01000286">
    <property type="protein sequence ID" value="KAF8415887.1"/>
    <property type="molecule type" value="Genomic_DNA"/>
</dbReference>
<evidence type="ECO:0000256" key="12">
    <source>
        <dbReference type="ARBA" id="ARBA00023136"/>
    </source>
</evidence>
<evidence type="ECO:0000256" key="3">
    <source>
        <dbReference type="ARBA" id="ARBA00004637"/>
    </source>
</evidence>
<evidence type="ECO:0000256" key="16">
    <source>
        <dbReference type="PIRSR" id="PIRSR619342-50"/>
    </source>
</evidence>
<keyword evidence="12" id="KW-0472">Membrane</keyword>
<evidence type="ECO:0000313" key="18">
    <source>
        <dbReference type="Proteomes" id="UP001194468"/>
    </source>
</evidence>
<evidence type="ECO:0000256" key="6">
    <source>
        <dbReference type="ARBA" id="ARBA00013482"/>
    </source>
</evidence>
<keyword evidence="7" id="KW-0813">Transport</keyword>
<evidence type="ECO:0000256" key="5">
    <source>
        <dbReference type="ARBA" id="ARBA00011261"/>
    </source>
</evidence>
<keyword evidence="10" id="KW-0249">Electron transport</keyword>
<sequence>MASGFSYTGGRSRCFAYWQEFQKCYAQVDAPQECKLQAEDYLECLHHRKEIARANAVKAEFIKQAEHQAKEGRKASDVLAEGVIVGVGLIRRDIGTSSGEE</sequence>